<sequence length="152" mass="17784">IRNLLTEIKELRKSIININTKVEKTYAKAKFNDKWPDKCFDKDRDQYEYNILRVISKDLDLGMNYTSIDEAVSYIEIVKKKIKDQMIMLKVAKKEEITITQSEIITQTISINQVDITTQSMPITQNYTTKSKKQEQMMENSHVITVKRLGTS</sequence>
<protein>
    <submittedName>
        <fullName evidence="1">14399_t:CDS:1</fullName>
    </submittedName>
</protein>
<comment type="caution">
    <text evidence="1">The sequence shown here is derived from an EMBL/GenBank/DDBJ whole genome shotgun (WGS) entry which is preliminary data.</text>
</comment>
<reference evidence="1" key="1">
    <citation type="submission" date="2021-06" db="EMBL/GenBank/DDBJ databases">
        <authorList>
            <person name="Kallberg Y."/>
            <person name="Tangrot J."/>
            <person name="Rosling A."/>
        </authorList>
    </citation>
    <scope>NUCLEOTIDE SEQUENCE</scope>
    <source>
        <strain evidence="1">FL966</strain>
    </source>
</reference>
<accession>A0A9N9IF86</accession>
<evidence type="ECO:0000313" key="2">
    <source>
        <dbReference type="Proteomes" id="UP000789759"/>
    </source>
</evidence>
<dbReference type="AlphaFoldDB" id="A0A9N9IF86"/>
<proteinExistence type="predicted"/>
<name>A0A9N9IF86_9GLOM</name>
<dbReference type="EMBL" id="CAJVQA010014784">
    <property type="protein sequence ID" value="CAG8733207.1"/>
    <property type="molecule type" value="Genomic_DNA"/>
</dbReference>
<keyword evidence="2" id="KW-1185">Reference proteome</keyword>
<organism evidence="1 2">
    <name type="scientific">Cetraspora pellucida</name>
    <dbReference type="NCBI Taxonomy" id="1433469"/>
    <lineage>
        <taxon>Eukaryota</taxon>
        <taxon>Fungi</taxon>
        <taxon>Fungi incertae sedis</taxon>
        <taxon>Mucoromycota</taxon>
        <taxon>Glomeromycotina</taxon>
        <taxon>Glomeromycetes</taxon>
        <taxon>Diversisporales</taxon>
        <taxon>Gigasporaceae</taxon>
        <taxon>Cetraspora</taxon>
    </lineage>
</organism>
<dbReference type="Proteomes" id="UP000789759">
    <property type="component" value="Unassembled WGS sequence"/>
</dbReference>
<gene>
    <name evidence="1" type="ORF">CPELLU_LOCUS13627</name>
</gene>
<feature type="non-terminal residue" evidence="1">
    <location>
        <position position="152"/>
    </location>
</feature>
<dbReference type="OrthoDB" id="2427271at2759"/>
<evidence type="ECO:0000313" key="1">
    <source>
        <dbReference type="EMBL" id="CAG8733207.1"/>
    </source>
</evidence>